<dbReference type="AlphaFoldDB" id="A0A3P6P8K9"/>
<dbReference type="OrthoDB" id="4977at2759"/>
<keyword evidence="5" id="KW-0175">Coiled coil</keyword>
<keyword evidence="4" id="KW-0243">Dynein</keyword>
<proteinExistence type="inferred from homology"/>
<protein>
    <recommendedName>
        <fullName evidence="8">Dynactin domain-containing protein</fullName>
    </recommendedName>
</protein>
<evidence type="ECO:0008006" key="8">
    <source>
        <dbReference type="Google" id="ProtNLM"/>
    </source>
</evidence>
<dbReference type="Pfam" id="PF04912">
    <property type="entry name" value="Dynamitin"/>
    <property type="match status" value="1"/>
</dbReference>
<organism evidence="6 7">
    <name type="scientific">Gongylonema pulchrum</name>
    <dbReference type="NCBI Taxonomy" id="637853"/>
    <lineage>
        <taxon>Eukaryota</taxon>
        <taxon>Metazoa</taxon>
        <taxon>Ecdysozoa</taxon>
        <taxon>Nematoda</taxon>
        <taxon>Chromadorea</taxon>
        <taxon>Rhabditida</taxon>
        <taxon>Spirurina</taxon>
        <taxon>Spiruromorpha</taxon>
        <taxon>Spiruroidea</taxon>
        <taxon>Gongylonematidae</taxon>
        <taxon>Gongylonema</taxon>
    </lineage>
</organism>
<dbReference type="Proteomes" id="UP000271098">
    <property type="component" value="Unassembled WGS sequence"/>
</dbReference>
<reference evidence="6 7" key="1">
    <citation type="submission" date="2018-11" db="EMBL/GenBank/DDBJ databases">
        <authorList>
            <consortium name="Pathogen Informatics"/>
        </authorList>
    </citation>
    <scope>NUCLEOTIDE SEQUENCE [LARGE SCALE GENOMIC DNA]</scope>
</reference>
<keyword evidence="7" id="KW-1185">Reference proteome</keyword>
<dbReference type="GO" id="GO:0005737">
    <property type="term" value="C:cytoplasm"/>
    <property type="evidence" value="ECO:0007669"/>
    <property type="project" value="UniProtKB-SubCell"/>
</dbReference>
<name>A0A3P6P8K9_9BILA</name>
<dbReference type="InterPro" id="IPR028133">
    <property type="entry name" value="Dynamitin"/>
</dbReference>
<gene>
    <name evidence="6" type="ORF">GPUH_LOCUS288</name>
</gene>
<sequence>MEKRISRLEQAIGGTAGLDAASKVPLAEAVEEMQLRLQLLNPTHIDGLHARATKLLAKMQQNEKEDSEFEEKVEKLYDMMNRWDAACIGLPSAVRRMYDLRKLHEQAEQFSKKLSLLMGIREQLSKTMKNKELAMLEFREQIHGALEKLTSDMEKLEERIKKLAP</sequence>
<feature type="coiled-coil region" evidence="5">
    <location>
        <begin position="121"/>
        <end position="159"/>
    </location>
</feature>
<dbReference type="GO" id="GO:0030286">
    <property type="term" value="C:dynein complex"/>
    <property type="evidence" value="ECO:0007669"/>
    <property type="project" value="UniProtKB-KW"/>
</dbReference>
<evidence type="ECO:0000313" key="6">
    <source>
        <dbReference type="EMBL" id="VDK27780.1"/>
    </source>
</evidence>
<evidence type="ECO:0000256" key="5">
    <source>
        <dbReference type="SAM" id="Coils"/>
    </source>
</evidence>
<evidence type="ECO:0000256" key="1">
    <source>
        <dbReference type="ARBA" id="ARBA00004496"/>
    </source>
</evidence>
<dbReference type="GO" id="GO:0007017">
    <property type="term" value="P:microtubule-based process"/>
    <property type="evidence" value="ECO:0007669"/>
    <property type="project" value="InterPro"/>
</dbReference>
<comment type="subcellular location">
    <subcellularLocation>
        <location evidence="1">Cytoplasm</location>
    </subcellularLocation>
</comment>
<accession>A0A3P6P8K9</accession>
<dbReference type="EMBL" id="UYRT01000230">
    <property type="protein sequence ID" value="VDK27780.1"/>
    <property type="molecule type" value="Genomic_DNA"/>
</dbReference>
<evidence type="ECO:0000256" key="3">
    <source>
        <dbReference type="ARBA" id="ARBA00022490"/>
    </source>
</evidence>
<dbReference type="GO" id="GO:0005869">
    <property type="term" value="C:dynactin complex"/>
    <property type="evidence" value="ECO:0007669"/>
    <property type="project" value="InterPro"/>
</dbReference>
<evidence type="ECO:0000256" key="2">
    <source>
        <dbReference type="ARBA" id="ARBA00006176"/>
    </source>
</evidence>
<evidence type="ECO:0000256" key="4">
    <source>
        <dbReference type="ARBA" id="ARBA00023017"/>
    </source>
</evidence>
<comment type="similarity">
    <text evidence="2">Belongs to the dynactin subunit 2 family.</text>
</comment>
<dbReference type="PANTHER" id="PTHR15346">
    <property type="entry name" value="DYNACTIN SUBUNIT"/>
    <property type="match status" value="1"/>
</dbReference>
<evidence type="ECO:0000313" key="7">
    <source>
        <dbReference type="Proteomes" id="UP000271098"/>
    </source>
</evidence>
<keyword evidence="3" id="KW-0963">Cytoplasm</keyword>